<dbReference type="PANTHER" id="PTHR13003:SF2">
    <property type="entry name" value="NUCLEAR PORE COMPLEX PROTEIN NUP107"/>
    <property type="match status" value="1"/>
</dbReference>
<dbReference type="EMBL" id="JBGMDY010000007">
    <property type="protein sequence ID" value="KAL2327341.1"/>
    <property type="molecule type" value="Genomic_DNA"/>
</dbReference>
<comment type="subunit">
    <text evidence="7">Part of the nuclear pore complex (NPC).</text>
</comment>
<dbReference type="GO" id="GO:0017056">
    <property type="term" value="F:structural constituent of nuclear pore"/>
    <property type="evidence" value="ECO:0007669"/>
    <property type="project" value="UniProtKB-UniRule"/>
</dbReference>
<dbReference type="Gene3D" id="1.10.3450.20">
    <property type="match status" value="1"/>
</dbReference>
<keyword evidence="2" id="KW-0509">mRNA transport</keyword>
<evidence type="ECO:0000256" key="3">
    <source>
        <dbReference type="ARBA" id="ARBA00022927"/>
    </source>
</evidence>
<evidence type="ECO:0000256" key="5">
    <source>
        <dbReference type="ARBA" id="ARBA00023132"/>
    </source>
</evidence>
<keyword evidence="10" id="KW-1185">Reference proteome</keyword>
<evidence type="ECO:0000256" key="2">
    <source>
        <dbReference type="ARBA" id="ARBA00022816"/>
    </source>
</evidence>
<gene>
    <name evidence="9" type="ORF">Fmac_020768</name>
</gene>
<evidence type="ECO:0000313" key="9">
    <source>
        <dbReference type="EMBL" id="KAL2327341.1"/>
    </source>
</evidence>
<keyword evidence="7" id="KW-0472">Membrane</keyword>
<dbReference type="InterPro" id="IPR007252">
    <property type="entry name" value="Nup84/Nup107"/>
</dbReference>
<accession>A0ABD1LUW9</accession>
<reference evidence="9 10" key="1">
    <citation type="submission" date="2024-08" db="EMBL/GenBank/DDBJ databases">
        <title>Insights into the chromosomal genome structure of Flemingia macrophylla.</title>
        <authorList>
            <person name="Ding Y."/>
            <person name="Zhao Y."/>
            <person name="Bi W."/>
            <person name="Wu M."/>
            <person name="Zhao G."/>
            <person name="Gong Y."/>
            <person name="Li W."/>
            <person name="Zhang P."/>
        </authorList>
    </citation>
    <scope>NUCLEOTIDE SEQUENCE [LARGE SCALE GENOMIC DNA]</scope>
    <source>
        <strain evidence="9">DYQJB</strain>
        <tissue evidence="9">Leaf</tissue>
    </source>
</reference>
<comment type="caution">
    <text evidence="9">The sequence shown here is derived from an EMBL/GenBank/DDBJ whole genome shotgun (WGS) entry which is preliminary data.</text>
</comment>
<keyword evidence="3" id="KW-0653">Protein transport</keyword>
<dbReference type="Proteomes" id="UP001603857">
    <property type="component" value="Unassembled WGS sequence"/>
</dbReference>
<dbReference type="Pfam" id="PF04121">
    <property type="entry name" value="Nup84_Nup100"/>
    <property type="match status" value="1"/>
</dbReference>
<comment type="function">
    <text evidence="7">Functions as a component of the nuclear pore complex (NPC).</text>
</comment>
<name>A0ABD1LUW9_9FABA</name>
<dbReference type="PANTHER" id="PTHR13003">
    <property type="entry name" value="NUP107-RELATED"/>
    <property type="match status" value="1"/>
</dbReference>
<keyword evidence="5 7" id="KW-0906">Nuclear pore complex</keyword>
<comment type="subcellular location">
    <subcellularLocation>
        <location evidence="7">Nucleus</location>
        <location evidence="7">Nuclear pore complex</location>
    </subcellularLocation>
    <subcellularLocation>
        <location evidence="7">Nucleus membrane</location>
    </subcellularLocation>
</comment>
<evidence type="ECO:0000256" key="6">
    <source>
        <dbReference type="ARBA" id="ARBA00023242"/>
    </source>
</evidence>
<evidence type="ECO:0000256" key="1">
    <source>
        <dbReference type="ARBA" id="ARBA00022448"/>
    </source>
</evidence>
<keyword evidence="4 7" id="KW-0811">Translocation</keyword>
<evidence type="ECO:0000256" key="7">
    <source>
        <dbReference type="RuleBase" id="RU365072"/>
    </source>
</evidence>
<dbReference type="GO" id="GO:0005643">
    <property type="term" value="C:nuclear pore"/>
    <property type="evidence" value="ECO:0007669"/>
    <property type="project" value="UniProtKB-SubCell"/>
</dbReference>
<dbReference type="FunFam" id="1.20.190.50:FF:000006">
    <property type="entry name" value="Nuclear pore complex protein"/>
    <property type="match status" value="1"/>
</dbReference>
<proteinExistence type="inferred from homology"/>
<sequence length="1097" mass="123469">MEGEMAMDTSPNPGSYFDPHNLTSRQQFRRYGKRHSTSGASIQQDNSASKLSETGLLYDGQSIHIPTNAVLVLENIKQEVESLDADYLEEKTSRRRLSADIQGVPGMDAGMDSVRYSLKACKTEGDSLGDGVERIFTLFASLLDSSLQGLMPISDLILRVENACRNVSESVRYGFNIRHRVVEDKLMKQKAQLLLDEAATWFISILRYYVKWSGSAALVHFPHIYFLSTEELSKDQILVSGTSHVVACEFVAEDHTAQLCLRIVQWLEGLASKALDLEAKVRGSHVGSYLPGCGVWHHTQRYLKKGTPDMNVVHHLDFDAPTRENANLLPDDKKQDESLLEDVWTLLRAGRLEEACELCRSAGQPWRASSLCPFGGLNLFPSLEALVKNGKNRTLQAVEFDSGIGHQWHLWKWASYCASEKIAEQGGKCEAAVYAVQCGNLKRMLPICNDWESACWAMAKSWLDVQVDLEITRLQAGGVDQLRTFGDVIDGSPGHVDGSFEPSNGPENWPIQVLNQQPRQFSSLLQKLHSGEVICETVTRQCKEQQRQIQMTLMLGDIPRVLDLIWSWIAPSEDNQNVFRLCGDPQMIRFGAHLVLVLRYLLAEEMKDAFKDKILSVGDNILQLYALFLFSKEHEELVGIYASQLAPHRCIDLFVHMMELRLHSSVHVKYKIFISAMEYLPFSSMDESKGNFEDVIERILLRSREIKVGKYDNQSDVAEQHRLQSLQKAKVIQWLCFTPPSTITNVKDVSKKLLLRALVHSNILFREFALISMWRVPAMPIGAHTVLGFLAEPLKQLADTLETSEEFDVFEDLREFQDWREYYSCDATYRNWLKVEVENAEVPVSELSPEERERAISAGKETLNASLSLLQRKETPWLASTGRIYESAEPVFLELHATAMLCLPSGECLCPDATVCTTLTSALYSSVGDEVVSNRQLMVNVSISSRDSYCIDVVLRCLAIAGDGLEMHDLNDGGILGTIMAAGFKGELPRFQVGVTMEISRLDAWYSSKDGTLECPATYIVKGLCRRCCLPEVILRCMHVSVSLMGSGVVPDCHDTLIELVGGVETDFLHLFSQQQLQEFLLFEREYSICKMEFTEE</sequence>
<dbReference type="GO" id="GO:0031965">
    <property type="term" value="C:nuclear membrane"/>
    <property type="evidence" value="ECO:0007669"/>
    <property type="project" value="UniProtKB-SubCell"/>
</dbReference>
<evidence type="ECO:0000256" key="8">
    <source>
        <dbReference type="SAM" id="MobiDB-lite"/>
    </source>
</evidence>
<comment type="similarity">
    <text evidence="7">Belongs to the nucleoporin Nup84/Nup107 family.</text>
</comment>
<protein>
    <recommendedName>
        <fullName evidence="7">Nuclear pore complex protein</fullName>
    </recommendedName>
</protein>
<evidence type="ECO:0000256" key="4">
    <source>
        <dbReference type="ARBA" id="ARBA00023010"/>
    </source>
</evidence>
<evidence type="ECO:0000313" key="10">
    <source>
        <dbReference type="Proteomes" id="UP001603857"/>
    </source>
</evidence>
<dbReference type="Gene3D" id="1.20.190.50">
    <property type="match status" value="1"/>
</dbReference>
<dbReference type="GO" id="GO:0051028">
    <property type="term" value="P:mRNA transport"/>
    <property type="evidence" value="ECO:0007669"/>
    <property type="project" value="UniProtKB-KW"/>
</dbReference>
<keyword evidence="6 7" id="KW-0539">Nucleus</keyword>
<organism evidence="9 10">
    <name type="scientific">Flemingia macrophylla</name>
    <dbReference type="NCBI Taxonomy" id="520843"/>
    <lineage>
        <taxon>Eukaryota</taxon>
        <taxon>Viridiplantae</taxon>
        <taxon>Streptophyta</taxon>
        <taxon>Embryophyta</taxon>
        <taxon>Tracheophyta</taxon>
        <taxon>Spermatophyta</taxon>
        <taxon>Magnoliopsida</taxon>
        <taxon>eudicotyledons</taxon>
        <taxon>Gunneridae</taxon>
        <taxon>Pentapetalae</taxon>
        <taxon>rosids</taxon>
        <taxon>fabids</taxon>
        <taxon>Fabales</taxon>
        <taxon>Fabaceae</taxon>
        <taxon>Papilionoideae</taxon>
        <taxon>50 kb inversion clade</taxon>
        <taxon>NPAAA clade</taxon>
        <taxon>indigoferoid/millettioid clade</taxon>
        <taxon>Phaseoleae</taxon>
        <taxon>Flemingia</taxon>
    </lineage>
</organism>
<dbReference type="GO" id="GO:0015031">
    <property type="term" value="P:protein transport"/>
    <property type="evidence" value="ECO:0007669"/>
    <property type="project" value="UniProtKB-KW"/>
</dbReference>
<feature type="region of interest" description="Disordered" evidence="8">
    <location>
        <begin position="1"/>
        <end position="23"/>
    </location>
</feature>
<keyword evidence="1 7" id="KW-0813">Transport</keyword>
<dbReference type="AlphaFoldDB" id="A0ABD1LUW9"/>